<evidence type="ECO:0000256" key="1">
    <source>
        <dbReference type="SAM" id="MobiDB-lite"/>
    </source>
</evidence>
<accession>A0AAD6YSB3</accession>
<dbReference type="Proteomes" id="UP001219525">
    <property type="component" value="Unassembled WGS sequence"/>
</dbReference>
<feature type="region of interest" description="Disordered" evidence="1">
    <location>
        <begin position="95"/>
        <end position="188"/>
    </location>
</feature>
<evidence type="ECO:0000313" key="2">
    <source>
        <dbReference type="EMBL" id="KAJ7228265.1"/>
    </source>
</evidence>
<feature type="compositionally biased region" description="Gly residues" evidence="1">
    <location>
        <begin position="70"/>
        <end position="82"/>
    </location>
</feature>
<comment type="caution">
    <text evidence="2">The sequence shown here is derived from an EMBL/GenBank/DDBJ whole genome shotgun (WGS) entry which is preliminary data.</text>
</comment>
<reference evidence="2" key="1">
    <citation type="submission" date="2023-03" db="EMBL/GenBank/DDBJ databases">
        <title>Massive genome expansion in bonnet fungi (Mycena s.s.) driven by repeated elements and novel gene families across ecological guilds.</title>
        <authorList>
            <consortium name="Lawrence Berkeley National Laboratory"/>
            <person name="Harder C.B."/>
            <person name="Miyauchi S."/>
            <person name="Viragh M."/>
            <person name="Kuo A."/>
            <person name="Thoen E."/>
            <person name="Andreopoulos B."/>
            <person name="Lu D."/>
            <person name="Skrede I."/>
            <person name="Drula E."/>
            <person name="Henrissat B."/>
            <person name="Morin E."/>
            <person name="Kohler A."/>
            <person name="Barry K."/>
            <person name="LaButti K."/>
            <person name="Morin E."/>
            <person name="Salamov A."/>
            <person name="Lipzen A."/>
            <person name="Mereny Z."/>
            <person name="Hegedus B."/>
            <person name="Baldrian P."/>
            <person name="Stursova M."/>
            <person name="Weitz H."/>
            <person name="Taylor A."/>
            <person name="Grigoriev I.V."/>
            <person name="Nagy L.G."/>
            <person name="Martin F."/>
            <person name="Kauserud H."/>
        </authorList>
    </citation>
    <scope>NUCLEOTIDE SEQUENCE</scope>
    <source>
        <strain evidence="2">9144</strain>
    </source>
</reference>
<keyword evidence="3" id="KW-1185">Reference proteome</keyword>
<dbReference type="AlphaFoldDB" id="A0AAD6YSB3"/>
<protein>
    <submittedName>
        <fullName evidence="2">Uncharacterized protein</fullName>
    </submittedName>
</protein>
<feature type="compositionally biased region" description="Basic and acidic residues" evidence="1">
    <location>
        <begin position="164"/>
        <end position="179"/>
    </location>
</feature>
<feature type="compositionally biased region" description="Basic and acidic residues" evidence="1">
    <location>
        <begin position="120"/>
        <end position="135"/>
    </location>
</feature>
<gene>
    <name evidence="2" type="ORF">GGX14DRAFT_612010</name>
</gene>
<sequence length="395" mass="41480">MHDNEVQCTAGSTVDTLSIVHSEGGTERRTPGGSGDVGVAAADKLTDGRVTGRITAAGGRRAAGPSGASGWWGLGEAGGGGQWADKRAAGLRRSGTSWVAADSGGTAAGEGQDRQVTSEQRAESRDKQVNKRPVDDEQQDLPGPGRGRWRGTVGGQAHGGAAPQRDRLGGSGQWRDRRAAAGRQRAARGGWRAASGGLLDKCSPSGTFSVPTVRRGQRLLLPTPGRAELLPSSCSSPLATDESPMSPATMSHCIVLAHLPIISVQPASMANWYLIKTVLYQSNEIEHDTNLSIYTETGPPQQRGRFDLVATFASNGGSDVSLASDFCAMQLLGSGSPSTDSWNLTESSDGDFKDNESLDDVSCVLIVTGISSLRPPSGQLMFGKFYVFRWVRAVD</sequence>
<name>A0AAD6YSB3_9AGAR</name>
<feature type="compositionally biased region" description="Low complexity" evidence="1">
    <location>
        <begin position="56"/>
        <end position="69"/>
    </location>
</feature>
<dbReference type="EMBL" id="JARJCW010000002">
    <property type="protein sequence ID" value="KAJ7228265.1"/>
    <property type="molecule type" value="Genomic_DNA"/>
</dbReference>
<feature type="region of interest" description="Disordered" evidence="1">
    <location>
        <begin position="56"/>
        <end position="83"/>
    </location>
</feature>
<proteinExistence type="predicted"/>
<evidence type="ECO:0000313" key="3">
    <source>
        <dbReference type="Proteomes" id="UP001219525"/>
    </source>
</evidence>
<organism evidence="2 3">
    <name type="scientific">Mycena pura</name>
    <dbReference type="NCBI Taxonomy" id="153505"/>
    <lineage>
        <taxon>Eukaryota</taxon>
        <taxon>Fungi</taxon>
        <taxon>Dikarya</taxon>
        <taxon>Basidiomycota</taxon>
        <taxon>Agaricomycotina</taxon>
        <taxon>Agaricomycetes</taxon>
        <taxon>Agaricomycetidae</taxon>
        <taxon>Agaricales</taxon>
        <taxon>Marasmiineae</taxon>
        <taxon>Mycenaceae</taxon>
        <taxon>Mycena</taxon>
    </lineage>
</organism>